<dbReference type="SUPFAM" id="SSF51905">
    <property type="entry name" value="FAD/NAD(P)-binding domain"/>
    <property type="match status" value="1"/>
</dbReference>
<evidence type="ECO:0008006" key="8">
    <source>
        <dbReference type="Google" id="ProtNLM"/>
    </source>
</evidence>
<dbReference type="EMBL" id="JAVHJO010000002">
    <property type="protein sequence ID" value="KAK6542787.1"/>
    <property type="molecule type" value="Genomic_DNA"/>
</dbReference>
<gene>
    <name evidence="6" type="ORF">TWF694_006729</name>
</gene>
<dbReference type="InterPro" id="IPR000960">
    <property type="entry name" value="Flavin_mOase"/>
</dbReference>
<evidence type="ECO:0000256" key="1">
    <source>
        <dbReference type="ARBA" id="ARBA00009183"/>
    </source>
</evidence>
<dbReference type="AlphaFoldDB" id="A0AAV9XMJ0"/>
<accession>A0AAV9XMJ0</accession>
<dbReference type="GO" id="GO:0050660">
    <property type="term" value="F:flavin adenine dinucleotide binding"/>
    <property type="evidence" value="ECO:0007669"/>
    <property type="project" value="InterPro"/>
</dbReference>
<sequence length="533" mass="60781">MNDRIAVLGLGCTGLACVKNLREQGLNAIGYDRNEYIGGIWQYTTNENVTCVLKTTTTNEPKYRFTFSDYEYPNELGHYSPAHDIVKYIQGYAKKFDLLKHCRLGMAVQLLERSKDGQNWNITFKDKTGTVTRETFTRVVVCTGPQTQAIFPAHVEESRPIFKGRILHSQAFKEPNDFAGKRVVVVGLSNTAGDIAVDLAKVCDQVYVAHRSGARVISRVKEGDGSPVDYKLTRRISYIIANISRWFPRLFPRFMEYYLESNMASAFPQVLKHGEWRLLPAPPIPNVTPMVNDYLIPLLQDGKIESVHGVKRLLSGNALELADGRVLDSIDAVIYCTGYEFDYSIFGREADPTAFPTPEWDKQEHSRSLPYPRLYQGIFSTKYPESLAFIGPYRGYSFSHMANCDLASAALSQIWKGNYMLPEKSEMERWCEAHYQKTLSEVSRWRIFGFTCDTGSLEKWLNDAAGNGINEKLGWGMEGWSFWWNERKMYRMIMDGVDTVFLQRLFDGRGEKARKKWDGARDAILRANAIINP</sequence>
<proteinExistence type="inferred from homology"/>
<keyword evidence="5" id="KW-0560">Oxidoreductase</keyword>
<dbReference type="Pfam" id="PF00743">
    <property type="entry name" value="FMO-like"/>
    <property type="match status" value="1"/>
</dbReference>
<dbReference type="Gene3D" id="3.50.50.60">
    <property type="entry name" value="FAD/NAD(P)-binding domain"/>
    <property type="match status" value="4"/>
</dbReference>
<dbReference type="InterPro" id="IPR036188">
    <property type="entry name" value="FAD/NAD-bd_sf"/>
</dbReference>
<comment type="similarity">
    <text evidence="1">Belongs to the FMO family.</text>
</comment>
<keyword evidence="4" id="KW-0521">NADP</keyword>
<dbReference type="PIRSF" id="PIRSF000332">
    <property type="entry name" value="FMO"/>
    <property type="match status" value="1"/>
</dbReference>
<keyword evidence="2" id="KW-0285">Flavoprotein</keyword>
<organism evidence="6 7">
    <name type="scientific">Orbilia ellipsospora</name>
    <dbReference type="NCBI Taxonomy" id="2528407"/>
    <lineage>
        <taxon>Eukaryota</taxon>
        <taxon>Fungi</taxon>
        <taxon>Dikarya</taxon>
        <taxon>Ascomycota</taxon>
        <taxon>Pezizomycotina</taxon>
        <taxon>Orbiliomycetes</taxon>
        <taxon>Orbiliales</taxon>
        <taxon>Orbiliaceae</taxon>
        <taxon>Orbilia</taxon>
    </lineage>
</organism>
<keyword evidence="3" id="KW-0274">FAD</keyword>
<dbReference type="PROSITE" id="PS51257">
    <property type="entry name" value="PROKAR_LIPOPROTEIN"/>
    <property type="match status" value="1"/>
</dbReference>
<dbReference type="Proteomes" id="UP001365542">
    <property type="component" value="Unassembled WGS sequence"/>
</dbReference>
<dbReference type="InterPro" id="IPR050346">
    <property type="entry name" value="FMO-like"/>
</dbReference>
<dbReference type="InterPro" id="IPR020946">
    <property type="entry name" value="Flavin_mOase-like"/>
</dbReference>
<dbReference type="GO" id="GO:0004499">
    <property type="term" value="F:N,N-dimethylaniline monooxygenase activity"/>
    <property type="evidence" value="ECO:0007669"/>
    <property type="project" value="InterPro"/>
</dbReference>
<evidence type="ECO:0000256" key="3">
    <source>
        <dbReference type="ARBA" id="ARBA00022827"/>
    </source>
</evidence>
<evidence type="ECO:0000256" key="4">
    <source>
        <dbReference type="ARBA" id="ARBA00022857"/>
    </source>
</evidence>
<evidence type="ECO:0000256" key="5">
    <source>
        <dbReference type="ARBA" id="ARBA00023002"/>
    </source>
</evidence>
<dbReference type="PANTHER" id="PTHR23023">
    <property type="entry name" value="DIMETHYLANILINE MONOOXYGENASE"/>
    <property type="match status" value="1"/>
</dbReference>
<protein>
    <recommendedName>
        <fullName evidence="8">Dimethylaniline monooxygenase 2</fullName>
    </recommendedName>
</protein>
<evidence type="ECO:0000256" key="2">
    <source>
        <dbReference type="ARBA" id="ARBA00022630"/>
    </source>
</evidence>
<dbReference type="PRINTS" id="PR00370">
    <property type="entry name" value="FMOXYGENASE"/>
</dbReference>
<name>A0AAV9XMJ0_9PEZI</name>
<keyword evidence="7" id="KW-1185">Reference proteome</keyword>
<comment type="caution">
    <text evidence="6">The sequence shown here is derived from an EMBL/GenBank/DDBJ whole genome shotgun (WGS) entry which is preliminary data.</text>
</comment>
<dbReference type="GO" id="GO:0050661">
    <property type="term" value="F:NADP binding"/>
    <property type="evidence" value="ECO:0007669"/>
    <property type="project" value="InterPro"/>
</dbReference>
<evidence type="ECO:0000313" key="7">
    <source>
        <dbReference type="Proteomes" id="UP001365542"/>
    </source>
</evidence>
<evidence type="ECO:0000313" key="6">
    <source>
        <dbReference type="EMBL" id="KAK6542787.1"/>
    </source>
</evidence>
<reference evidence="6 7" key="1">
    <citation type="submission" date="2019-10" db="EMBL/GenBank/DDBJ databases">
        <authorList>
            <person name="Palmer J.M."/>
        </authorList>
    </citation>
    <scope>NUCLEOTIDE SEQUENCE [LARGE SCALE GENOMIC DNA]</scope>
    <source>
        <strain evidence="6 7">TWF694</strain>
    </source>
</reference>